<keyword evidence="2" id="KW-0812">Transmembrane</keyword>
<keyword evidence="2" id="KW-1133">Transmembrane helix</keyword>
<feature type="region of interest" description="Disordered" evidence="1">
    <location>
        <begin position="63"/>
        <end position="106"/>
    </location>
</feature>
<keyword evidence="2" id="KW-0472">Membrane</keyword>
<feature type="compositionally biased region" description="Polar residues" evidence="1">
    <location>
        <begin position="64"/>
        <end position="106"/>
    </location>
</feature>
<reference evidence="4" key="1">
    <citation type="submission" date="2017-02" db="UniProtKB">
        <authorList>
            <consortium name="WormBaseParasite"/>
        </authorList>
    </citation>
    <scope>IDENTIFICATION</scope>
</reference>
<proteinExistence type="predicted"/>
<sequence length="106" mass="11139">MVESAAIKKLTQPKVAASICIAVVLVVVGALFAAYYIRNPTFASDMFMTVTTTPNTAHIHVDRNATTAAGRSGYSPLSNSSATSTQGEKPTTTMNDDLSQNSSSHT</sequence>
<dbReference type="Proteomes" id="UP000036681">
    <property type="component" value="Unplaced"/>
</dbReference>
<accession>A0A0M3HW60</accession>
<dbReference type="WBParaSite" id="ALUE_0000732501-mRNA-1">
    <property type="protein sequence ID" value="ALUE_0000732501-mRNA-1"/>
    <property type="gene ID" value="ALUE_0000732501"/>
</dbReference>
<dbReference type="AlphaFoldDB" id="A0A0M3HW60"/>
<evidence type="ECO:0000256" key="1">
    <source>
        <dbReference type="SAM" id="MobiDB-lite"/>
    </source>
</evidence>
<organism evidence="3 4">
    <name type="scientific">Ascaris lumbricoides</name>
    <name type="common">Giant roundworm</name>
    <dbReference type="NCBI Taxonomy" id="6252"/>
    <lineage>
        <taxon>Eukaryota</taxon>
        <taxon>Metazoa</taxon>
        <taxon>Ecdysozoa</taxon>
        <taxon>Nematoda</taxon>
        <taxon>Chromadorea</taxon>
        <taxon>Rhabditida</taxon>
        <taxon>Spirurina</taxon>
        <taxon>Ascaridomorpha</taxon>
        <taxon>Ascaridoidea</taxon>
        <taxon>Ascarididae</taxon>
        <taxon>Ascaris</taxon>
    </lineage>
</organism>
<name>A0A0M3HW60_ASCLU</name>
<evidence type="ECO:0000256" key="2">
    <source>
        <dbReference type="SAM" id="Phobius"/>
    </source>
</evidence>
<evidence type="ECO:0000313" key="3">
    <source>
        <dbReference type="Proteomes" id="UP000036681"/>
    </source>
</evidence>
<feature type="transmembrane region" description="Helical" evidence="2">
    <location>
        <begin position="15"/>
        <end position="37"/>
    </location>
</feature>
<protein>
    <submittedName>
        <fullName evidence="4">Serine protease</fullName>
    </submittedName>
</protein>
<evidence type="ECO:0000313" key="4">
    <source>
        <dbReference type="WBParaSite" id="ALUE_0000732501-mRNA-1"/>
    </source>
</evidence>
<keyword evidence="3" id="KW-1185">Reference proteome</keyword>